<feature type="domain" description="Flagellar hook-length control protein-like C-terminal" evidence="2">
    <location>
        <begin position="390"/>
        <end position="458"/>
    </location>
</feature>
<dbReference type="CDD" id="cd17470">
    <property type="entry name" value="T3SS_Flik_C"/>
    <property type="match status" value="1"/>
</dbReference>
<proteinExistence type="predicted"/>
<evidence type="ECO:0000256" key="1">
    <source>
        <dbReference type="SAM" id="MobiDB-lite"/>
    </source>
</evidence>
<dbReference type="KEGG" id="pseb:EOK75_05720"/>
<name>A0A4P8EEQ6_9RHOB</name>
<evidence type="ECO:0000313" key="3">
    <source>
        <dbReference type="EMBL" id="QCO55316.1"/>
    </source>
</evidence>
<accession>A0A4P8EEQ6</accession>
<sequence>MDNINFSGATVSKSQVAPANQAGVQVSAEQDFSAFMQIAKATHVPLTVSQIIPQAGGASSTGQPAIVKGEDAPEVVDLPVSVEDEAVEGEVVPMPLVPVLAETQDPELATTLRVPVQDAPLSEADTSVRDPESVPGKQDTVPSQAILPQEPDSVRPPLREGQALELGKTDPVAAVEADTKATAEVKASESSVQGADSSAPVQIRAEDGLPAGVTKDAVIRPEAAPREVQSRGPDTVPVMTSVKATPLTATPDPVVGKVAPQPGPLQVVSWSSAAADPEGSGDSSGRIDVTAFRKVDGPAMYMSANVPVEGKIIQPVTPLQSSQKRDANLKTVSISYSTAVPVAEAGFTSEAAPLAASVSPSNNNLSAPPVVSQTPVPVQEIPAQIVAHAQPGKPAAMELILAPEELGKIRIHLTPDGDNMRVVIQAERPEAMELIRRNIEALSAELRQSGFASTSFSFEGWAGDAEGRQVKKSTVAIENTMDIAPDEATLNQPTNSMQSSAGLDLRV</sequence>
<feature type="region of interest" description="Disordered" evidence="1">
    <location>
        <begin position="486"/>
        <end position="507"/>
    </location>
</feature>
<evidence type="ECO:0000313" key="4">
    <source>
        <dbReference type="Proteomes" id="UP000298631"/>
    </source>
</evidence>
<dbReference type="EMBL" id="CP039964">
    <property type="protein sequence ID" value="QCO55316.1"/>
    <property type="molecule type" value="Genomic_DNA"/>
</dbReference>
<evidence type="ECO:0000259" key="2">
    <source>
        <dbReference type="Pfam" id="PF02120"/>
    </source>
</evidence>
<dbReference type="Gene3D" id="3.30.750.140">
    <property type="match status" value="1"/>
</dbReference>
<dbReference type="AlphaFoldDB" id="A0A4P8EEQ6"/>
<dbReference type="Proteomes" id="UP000298631">
    <property type="component" value="Chromosome"/>
</dbReference>
<protein>
    <recommendedName>
        <fullName evidence="2">Flagellar hook-length control protein-like C-terminal domain-containing protein</fullName>
    </recommendedName>
</protein>
<organism evidence="3 4">
    <name type="scientific">Pseudorhodobacter turbinis</name>
    <dbReference type="NCBI Taxonomy" id="2500533"/>
    <lineage>
        <taxon>Bacteria</taxon>
        <taxon>Pseudomonadati</taxon>
        <taxon>Pseudomonadota</taxon>
        <taxon>Alphaproteobacteria</taxon>
        <taxon>Rhodobacterales</taxon>
        <taxon>Paracoccaceae</taxon>
        <taxon>Pseudorhodobacter</taxon>
    </lineage>
</organism>
<gene>
    <name evidence="3" type="ORF">EOK75_05720</name>
</gene>
<dbReference type="InterPro" id="IPR021136">
    <property type="entry name" value="Flagellar_hook_control-like_C"/>
</dbReference>
<dbReference type="RefSeq" id="WP_137192999.1">
    <property type="nucleotide sequence ID" value="NZ_CP039964.1"/>
</dbReference>
<feature type="region of interest" description="Disordered" evidence="1">
    <location>
        <begin position="114"/>
        <end position="157"/>
    </location>
</feature>
<dbReference type="InterPro" id="IPR038610">
    <property type="entry name" value="FliK-like_C_sf"/>
</dbReference>
<keyword evidence="4" id="KW-1185">Reference proteome</keyword>
<feature type="compositionally biased region" description="Polar residues" evidence="1">
    <location>
        <begin position="489"/>
        <end position="501"/>
    </location>
</feature>
<reference evidence="3 4" key="1">
    <citation type="submission" date="2019-05" db="EMBL/GenBank/DDBJ databases">
        <title>Pseudorhodobacter turbinis sp. nov., isolated from the gut of the Korean turban shell.</title>
        <authorList>
            <person name="Jeong Y.-S."/>
            <person name="Kang W.-R."/>
            <person name="Bae J.-W."/>
        </authorList>
    </citation>
    <scope>NUCLEOTIDE SEQUENCE [LARGE SCALE GENOMIC DNA]</scope>
    <source>
        <strain evidence="3 4">S12M18</strain>
    </source>
</reference>
<dbReference type="OrthoDB" id="7203912at2"/>
<dbReference type="Pfam" id="PF02120">
    <property type="entry name" value="Flg_hook"/>
    <property type="match status" value="1"/>
</dbReference>